<organism evidence="8 9">
    <name type="scientific">Mesonia maritima</name>
    <dbReference type="NCBI Taxonomy" id="1793873"/>
    <lineage>
        <taxon>Bacteria</taxon>
        <taxon>Pseudomonadati</taxon>
        <taxon>Bacteroidota</taxon>
        <taxon>Flavobacteriia</taxon>
        <taxon>Flavobacteriales</taxon>
        <taxon>Flavobacteriaceae</taxon>
        <taxon>Mesonia</taxon>
    </lineage>
</organism>
<evidence type="ECO:0000256" key="3">
    <source>
        <dbReference type="ARBA" id="ARBA00022989"/>
    </source>
</evidence>
<feature type="region of interest" description="Disordered" evidence="5">
    <location>
        <begin position="1650"/>
        <end position="1690"/>
    </location>
</feature>
<name>A0ABU1K5V9_9FLAO</name>
<protein>
    <recommendedName>
        <fullName evidence="7">Translocation and assembly module TamB C-terminal domain-containing protein</fullName>
    </recommendedName>
</protein>
<evidence type="ECO:0000256" key="2">
    <source>
        <dbReference type="ARBA" id="ARBA00022692"/>
    </source>
</evidence>
<comment type="caution">
    <text evidence="8">The sequence shown here is derived from an EMBL/GenBank/DDBJ whole genome shotgun (WGS) entry which is preliminary data.</text>
</comment>
<accession>A0ABU1K5V9</accession>
<evidence type="ECO:0000313" key="8">
    <source>
        <dbReference type="EMBL" id="MDR6300997.1"/>
    </source>
</evidence>
<evidence type="ECO:0000259" key="7">
    <source>
        <dbReference type="Pfam" id="PF04357"/>
    </source>
</evidence>
<dbReference type="RefSeq" id="WP_309727952.1">
    <property type="nucleotide sequence ID" value="NZ_JAVDQA010000004.1"/>
</dbReference>
<evidence type="ECO:0000313" key="9">
    <source>
        <dbReference type="Proteomes" id="UP001257659"/>
    </source>
</evidence>
<evidence type="ECO:0000256" key="4">
    <source>
        <dbReference type="ARBA" id="ARBA00023136"/>
    </source>
</evidence>
<dbReference type="InterPro" id="IPR007452">
    <property type="entry name" value="TamB_C"/>
</dbReference>
<keyword evidence="2 6" id="KW-0812">Transmembrane</keyword>
<feature type="transmembrane region" description="Helical" evidence="6">
    <location>
        <begin position="21"/>
        <end position="40"/>
    </location>
</feature>
<reference evidence="8 9" key="1">
    <citation type="submission" date="2023-07" db="EMBL/GenBank/DDBJ databases">
        <title>Genomic Encyclopedia of Type Strains, Phase IV (KMG-IV): sequencing the most valuable type-strain genomes for metagenomic binning, comparative biology and taxonomic classification.</title>
        <authorList>
            <person name="Goeker M."/>
        </authorList>
    </citation>
    <scope>NUCLEOTIDE SEQUENCE [LARGE SCALE GENOMIC DNA]</scope>
    <source>
        <strain evidence="8 9">DSM 102814</strain>
    </source>
</reference>
<evidence type="ECO:0000256" key="5">
    <source>
        <dbReference type="SAM" id="MobiDB-lite"/>
    </source>
</evidence>
<evidence type="ECO:0000256" key="6">
    <source>
        <dbReference type="SAM" id="Phobius"/>
    </source>
</evidence>
<proteinExistence type="predicted"/>
<keyword evidence="4 6" id="KW-0472">Membrane</keyword>
<dbReference type="Pfam" id="PF04357">
    <property type="entry name" value="TamB"/>
    <property type="match status" value="1"/>
</dbReference>
<feature type="compositionally biased region" description="Basic and acidic residues" evidence="5">
    <location>
        <begin position="1650"/>
        <end position="1665"/>
    </location>
</feature>
<dbReference type="EMBL" id="JAVDQA010000004">
    <property type="protein sequence ID" value="MDR6300997.1"/>
    <property type="molecule type" value="Genomic_DNA"/>
</dbReference>
<gene>
    <name evidence="8" type="ORF">GGR31_001644</name>
</gene>
<dbReference type="Proteomes" id="UP001257659">
    <property type="component" value="Unassembled WGS sequence"/>
</dbReference>
<keyword evidence="9" id="KW-1185">Reference proteome</keyword>
<sequence>MHKKENKNKKKTSKRKKILKIFAWFIFILLLLFLVVVLFFRSPWGQDIIVNKVTNYVSNKTHTKVEIEKLYITFSGDISLEGLYLEDKKGDTLVYSKSLEADIPIWPIIKGNAIGIDGVDWNGLKANIYRKDSVSGFNYQFLVDAFASDSTATKKQTSQKPMQLSVGSVNFENFDLSYNDEVTGLKADAKLGKLALEGEEVDLEKMKFHVAELSLENTDINYAQTKPIPPSDSSEVAMPILKVDRLILKKVYANYQSIPQKTYASVDLREFLVENADANLPTQSISVDNLVLNNSDVVFQTEQEPRNTETSSQQTSQAFSWPEWKVKLNSISLENNSICVQQNGNLPQEGNFNPQAIDLADFNFKANNLFLGKNKKAIATIEELSFQEASGFNLKKLAFSAELNNESFQLNDLSIATGNSNLSGNFSANYTSIENFIENPEKTSFAAELQNFNIAPSDAYLFSPELKKNPQFQQLAKNDFQGSIIAEGTLSSASIKKLQLNWGNQTRISTSGTIANLTEPDNVRLNLPNFNIKTVRKDVLRFVSEKDLGISVPENIQLNGSVSGTMNDFKTNTTLKITEGEIKVNGNFTNQGKLAFDSTLEAIELDLGKLLENPNIGKISLTLQTSGSGENINTLDAELSSKFSKLEYSGYDFSALELDGKITNGSGNVKMAFKDDNLNFKFDSQVELDSVAPKFVVDLDLIGANLYALGITKKDIRTKVNLNATFKGNAERFDLQSTFTDGVAVYDNKPYYLGDFAVNSSVRKDSTSLDISSSFLKSSLNSNANPTQIGKALQRHMKHYFTDSMAKVDTLQKPVNLKMDLRFYETPIISEVFAEGLQEMDTLTAQVDFSEQKQELKANIRLPHLNFQGNTVDSLAINIDSDSKSAVFDVGFANVKAGPLQIAKTTIDGNFQDEKLALNFSAFDKTTELYHIQSEIDTRENKLAVHINPEKLILNKNSWSIPASNAMVIQDETIAFTDFTVSRNGQELTLSDQLGQEKEHWGVELKNFKLATLMSYFNPDEYLASGEMNGNFIIVDPFTNWGMIADLGVNDFKITQIPLGKLSINAKSKGSEKYDFDLGLKGSEVDLDLTGDYAVSQNGPKLNLDLAINEIQLTTIEKFLSKELKNSEGSLSGKIAVSGTTTEPDYKGYFQFNNAAFNVSRLNTKFTLADERINIDNDGIYFNTFSIADVDGNKFTLTGDVLTEDLTNPKFKLDVTAKDFQALNSTKEDNELYYGKAIFDLDAKLRGDLNFPKLDVDLTVNEKTDLTYVIPETQLSIQKRDGVVIFVNKENPDNILTENTDEEASAIITGIELNANLKVEPNATFNIVINERTGDNLQFTGEGDLKFNIARNGRTTLTGRYDVSDGHYEMNLYNLVKRKFEIDKSSSVTWQGDPMNADLDIKAIYRVETSASSLMSSQTAGESLAVRNRYKQKLPFLVYLNVDGELMQPRLTFSIDMPEDSQGAIGGSVYGKVSQLNQQEDQLNKQVFSLLVLNRFYPESGSDGSQGGAANIARENINQALTDQLNMLSDKFTGNTGVELSFGVNSYTDYQGNSAQERTDVAINAQKKLLDDRLIVQAGSDVSVQGENRPGEANPVIGNVSIEYLLTENGRWRIRGFRKSEYENVIDGQVFVSGIALIFTREFNKFKELWDGSVKEETEKNQESEEKPEEENTSENNKKATSTEEENEEN</sequence>
<feature type="domain" description="Translocation and assembly module TamB C-terminal" evidence="7">
    <location>
        <begin position="1185"/>
        <end position="1643"/>
    </location>
</feature>
<evidence type="ECO:0000256" key="1">
    <source>
        <dbReference type="ARBA" id="ARBA00004167"/>
    </source>
</evidence>
<keyword evidence="3 6" id="KW-1133">Transmembrane helix</keyword>
<comment type="subcellular location">
    <subcellularLocation>
        <location evidence="1">Membrane</location>
        <topology evidence="1">Single-pass membrane protein</topology>
    </subcellularLocation>
</comment>